<evidence type="ECO:0000256" key="1">
    <source>
        <dbReference type="ARBA" id="ARBA00022729"/>
    </source>
</evidence>
<reference evidence="4" key="1">
    <citation type="submission" date="2022-10" db="EMBL/GenBank/DDBJ databases">
        <title>Luteolibacter sp. GHJ8, whole genome shotgun sequencing project.</title>
        <authorList>
            <person name="Zhao G."/>
            <person name="Shen L."/>
        </authorList>
    </citation>
    <scope>NUCLEOTIDE SEQUENCE</scope>
    <source>
        <strain evidence="4">GHJ8</strain>
    </source>
</reference>
<dbReference type="SMART" id="SM00560">
    <property type="entry name" value="LamGL"/>
    <property type="match status" value="1"/>
</dbReference>
<evidence type="ECO:0000313" key="5">
    <source>
        <dbReference type="Proteomes" id="UP001165653"/>
    </source>
</evidence>
<dbReference type="EMBL" id="JAPDDR010000007">
    <property type="protein sequence ID" value="MCW1914936.1"/>
    <property type="molecule type" value="Genomic_DNA"/>
</dbReference>
<dbReference type="SUPFAM" id="SSF51126">
    <property type="entry name" value="Pectin lyase-like"/>
    <property type="match status" value="1"/>
</dbReference>
<dbReference type="Gene3D" id="2.60.120.200">
    <property type="match status" value="2"/>
</dbReference>
<proteinExistence type="predicted"/>
<dbReference type="InterPro" id="IPR013425">
    <property type="entry name" value="Autotrns_rpt"/>
</dbReference>
<dbReference type="RefSeq" id="WP_264514473.1">
    <property type="nucleotide sequence ID" value="NZ_JAPDDR010000007.1"/>
</dbReference>
<dbReference type="PANTHER" id="PTHR42535:SF2">
    <property type="entry name" value="CHROMOSOME UNDETERMINED SCAFFOLD_146, WHOLE GENOME SHOTGUN SEQUENCE"/>
    <property type="match status" value="1"/>
</dbReference>
<name>A0ABT3G513_9BACT</name>
<dbReference type="InterPro" id="IPR036179">
    <property type="entry name" value="Ig-like_dom_sf"/>
</dbReference>
<dbReference type="InterPro" id="IPR013783">
    <property type="entry name" value="Ig-like_fold"/>
</dbReference>
<dbReference type="InterPro" id="IPR013320">
    <property type="entry name" value="ConA-like_dom_sf"/>
</dbReference>
<dbReference type="SUPFAM" id="SSF48726">
    <property type="entry name" value="Immunoglobulin"/>
    <property type="match status" value="1"/>
</dbReference>
<protein>
    <recommendedName>
        <fullName evidence="3">LamG-like jellyroll fold domain-containing protein</fullName>
    </recommendedName>
</protein>
<accession>A0ABT3G513</accession>
<feature type="domain" description="LamG-like jellyroll fold" evidence="3">
    <location>
        <begin position="109"/>
        <end position="247"/>
    </location>
</feature>
<evidence type="ECO:0000313" key="4">
    <source>
        <dbReference type="EMBL" id="MCW1914936.1"/>
    </source>
</evidence>
<dbReference type="Pfam" id="PF13385">
    <property type="entry name" value="Laminin_G_3"/>
    <property type="match status" value="2"/>
</dbReference>
<dbReference type="Gene3D" id="2.60.40.10">
    <property type="entry name" value="Immunoglobulins"/>
    <property type="match status" value="1"/>
</dbReference>
<sequence length="1354" mass="137853">MLLASLLSPLLIPVVRADYQSEILSENPLAYYRFSDGVAAIDLAINSGSLGAAGNGTYQLLNTRGVPGAVAGNTAVAFVDNASPTAIDHTGSITIPNNAALNPSHTGTNAFTVECWVLPSRNTSTLLSPVNSMSFTTGRAGFLIYQNSATWEIRMGNKAAANNVTFLTGGTVTPGQWQHLAMTYTGGINGTMTLYVNGVQAVTGAVTNGYEANDNAPFVIGATAAPNRTFDGSVDEVAFFPSLLSQARIQARVAQRSSNPAGYSAHVIADAPVGYWRLDEAARPAADNLGTLGSGADGAYSSQAHNATSGPSPASGFGGLGANNPCLSLPNADGFMTSKQALLNGRAAFTVMGWIKRGATHTTRGGYFGQNDLLEFGDAGNDVNVEAWINATNGNIVQPHGMVDDQWIFICLTGDGTSNRLFVNGTQVGNRDQVVADYGSSAFNFNVGGGGIFNTTGDFFRGEIDEVAIFGHAVTPGRVQQLYAAALSNTGPGLVNDFPTVTPSGSIMEGGSYTLAVDATGSPPFTYQWKLNGVDIPGATATTYTVNPAVINTPSSAPFSYSVVVTNAVGTKSSEITDVTVIPTLRWTGSDPTNPGDWDSGISQNWKTYTGGTASVYTDEYAVFFDDSAALKTVEVMADVTPAGVSFDNDTNYTITGADWLIGGAQDAIFSKSGSGTVEIGNFGLVTGSVVINEGTLRVGNGTSGDIAPITTVNVLGGQLQLNQAAGVNYQSPTVMAVGSTLSVTGSGNLGLEGGITGSPVSQVFSRNGTVGIRGANSAGKTVTINAGTVVFDGNQNNNRLAASAAVTVNAGATMEVQGVNAIPAGPVNSPDVTLNSATLGIVSGESAGTGPGGQSHAHIRNLTLNGGQVTLSYSGGGSSYNGESFQLNGNVTVGGSTASTIGNGVGATQGNSGIAMLAVSASPAGPAVHTFHVPDVVTGVAADLIVTTELENSDAANADSAASSILKTGAGTLRLAGGIDHSYLGTLNISEGTLEATGSHAGALTLASGTSFRPGASAGTFTAGATTLAGTYYCEIDGATSDQLRVNGNLTVQAGAQIAFSVLGGGATAPFYEVCRCSGDVIGALPSVSGVPAGYTLTKVSNASLVLVKAGVVFNTTLSTLATTSGGTEDFNSSGGGFAIGAAVSPETDWIYTTGSWRSNGQASGFGTDNTSNLSSPVYIVGPSGPVTLSFSHRYSYEQGLFDGGVVDVSVNGGAFTRVDLASFSQNGYNGTILPNSGTTIQGQQAFVENSPGHPGFITSVCSLGNLSAGDRVQLRFVSSSDNNTSGNLSPQGWEIDSVTVSGSRANLLSLAWPVGKLEYSDNLQPPWTTVNGGSPLVIDANAVPRRFYRIKP</sequence>
<keyword evidence="1" id="KW-0732">Signal</keyword>
<dbReference type="NCBIfam" id="TIGR02601">
    <property type="entry name" value="autotrns_rpt"/>
    <property type="match status" value="1"/>
</dbReference>
<comment type="caution">
    <text evidence="4">The sequence shown here is derived from an EMBL/GenBank/DDBJ whole genome shotgun (WGS) entry which is preliminary data.</text>
</comment>
<organism evidence="4 5">
    <name type="scientific">Luteolibacter rhizosphaerae</name>
    <dbReference type="NCBI Taxonomy" id="2989719"/>
    <lineage>
        <taxon>Bacteria</taxon>
        <taxon>Pseudomonadati</taxon>
        <taxon>Verrucomicrobiota</taxon>
        <taxon>Verrucomicrobiia</taxon>
        <taxon>Verrucomicrobiales</taxon>
        <taxon>Verrucomicrobiaceae</taxon>
        <taxon>Luteolibacter</taxon>
    </lineage>
</organism>
<evidence type="ECO:0000259" key="3">
    <source>
        <dbReference type="SMART" id="SM00560"/>
    </source>
</evidence>
<dbReference type="PANTHER" id="PTHR42535">
    <property type="entry name" value="OOKINETE PROTEIN, PUTATIVE-RELATED"/>
    <property type="match status" value="1"/>
</dbReference>
<evidence type="ECO:0000256" key="2">
    <source>
        <dbReference type="ARBA" id="ARBA00023157"/>
    </source>
</evidence>
<dbReference type="SUPFAM" id="SSF49899">
    <property type="entry name" value="Concanavalin A-like lectins/glucanases"/>
    <property type="match status" value="2"/>
</dbReference>
<dbReference type="InterPro" id="IPR006558">
    <property type="entry name" value="LamG-like"/>
</dbReference>
<gene>
    <name evidence="4" type="ORF">OJ996_15210</name>
</gene>
<keyword evidence="5" id="KW-1185">Reference proteome</keyword>
<dbReference type="InterPro" id="IPR011050">
    <property type="entry name" value="Pectin_lyase_fold/virulence"/>
</dbReference>
<keyword evidence="2" id="KW-1015">Disulfide bond</keyword>
<dbReference type="Proteomes" id="UP001165653">
    <property type="component" value="Unassembled WGS sequence"/>
</dbReference>